<dbReference type="PROSITE" id="PS51257">
    <property type="entry name" value="PROKAR_LIPOPROTEIN"/>
    <property type="match status" value="1"/>
</dbReference>
<dbReference type="AlphaFoldDB" id="A0A556MT45"/>
<evidence type="ECO:0000313" key="2">
    <source>
        <dbReference type="EMBL" id="TSJ43002.1"/>
    </source>
</evidence>
<evidence type="ECO:0000313" key="3">
    <source>
        <dbReference type="Proteomes" id="UP000318733"/>
    </source>
</evidence>
<proteinExistence type="predicted"/>
<dbReference type="InterPro" id="IPR038139">
    <property type="entry name" value="NlpE_C_sf"/>
</dbReference>
<keyword evidence="3" id="KW-1185">Reference proteome</keyword>
<dbReference type="Proteomes" id="UP000318733">
    <property type="component" value="Unassembled WGS sequence"/>
</dbReference>
<dbReference type="Gene3D" id="2.40.50.540">
    <property type="match status" value="1"/>
</dbReference>
<gene>
    <name evidence="2" type="ORF">FO440_02080</name>
</gene>
<feature type="domain" description="NlpE C-terminal OB" evidence="1">
    <location>
        <begin position="43"/>
        <end position="130"/>
    </location>
</feature>
<dbReference type="RefSeq" id="WP_144246567.1">
    <property type="nucleotide sequence ID" value="NZ_VLPK01000001.1"/>
</dbReference>
<sequence length="136" mass="14720">MRLIKGQLFFALLGIVTIAACNHGPDKKADQEQGQTIAKPDITPITLKGLYSFAPGAKTFQACGKQTELWVTDSSTQLELQYSQAISFEQQGDQVYVEVEGRKVKSTKGGPGAAYDSTLIVKKLIKLTKDIPAGCK</sequence>
<dbReference type="EMBL" id="VLPK01000001">
    <property type="protein sequence ID" value="TSJ43002.1"/>
    <property type="molecule type" value="Genomic_DNA"/>
</dbReference>
<dbReference type="InterPro" id="IPR033450">
    <property type="entry name" value="NlpE_C"/>
</dbReference>
<reference evidence="2 3" key="1">
    <citation type="submission" date="2019-07" db="EMBL/GenBank/DDBJ databases">
        <authorList>
            <person name="Huq M.A."/>
        </authorList>
    </citation>
    <scope>NUCLEOTIDE SEQUENCE [LARGE SCALE GENOMIC DNA]</scope>
    <source>
        <strain evidence="2 3">MAH-19</strain>
    </source>
</reference>
<protein>
    <recommendedName>
        <fullName evidence="1">NlpE C-terminal OB domain-containing protein</fullName>
    </recommendedName>
</protein>
<dbReference type="OrthoDB" id="5348860at2"/>
<comment type="caution">
    <text evidence="2">The sequence shown here is derived from an EMBL/GenBank/DDBJ whole genome shotgun (WGS) entry which is preliminary data.</text>
</comment>
<name>A0A556MT45_9SPHI</name>
<accession>A0A556MT45</accession>
<organism evidence="2 3">
    <name type="scientific">Mucilaginibacter corticis</name>
    <dbReference type="NCBI Taxonomy" id="2597670"/>
    <lineage>
        <taxon>Bacteria</taxon>
        <taxon>Pseudomonadati</taxon>
        <taxon>Bacteroidota</taxon>
        <taxon>Sphingobacteriia</taxon>
        <taxon>Sphingobacteriales</taxon>
        <taxon>Sphingobacteriaceae</taxon>
        <taxon>Mucilaginibacter</taxon>
    </lineage>
</organism>
<dbReference type="Pfam" id="PF17185">
    <property type="entry name" value="NlpE_C"/>
    <property type="match status" value="1"/>
</dbReference>
<evidence type="ECO:0000259" key="1">
    <source>
        <dbReference type="Pfam" id="PF17185"/>
    </source>
</evidence>